<sequence>MHFGIILLLLLACIKHSFTRPPCGENEVYDQCGSRCTPSCQSRPTFCTFECVPGCYCEPNYIKDHRSGKCVRSCAEYDRANFG</sequence>
<evidence type="ECO:0000256" key="3">
    <source>
        <dbReference type="SAM" id="SignalP"/>
    </source>
</evidence>
<protein>
    <recommendedName>
        <fullName evidence="4">TIL domain-containing protein</fullName>
    </recommendedName>
</protein>
<dbReference type="InterPro" id="IPR051368">
    <property type="entry name" value="SerProtInhib-TIL_Domain"/>
</dbReference>
<dbReference type="Proteomes" id="UP001516400">
    <property type="component" value="Unassembled WGS sequence"/>
</dbReference>
<dbReference type="CDD" id="cd19941">
    <property type="entry name" value="TIL"/>
    <property type="match status" value="1"/>
</dbReference>
<gene>
    <name evidence="5" type="ORF">HHI36_020727</name>
</gene>
<accession>A0ABD2NCQ9</accession>
<feature type="signal peptide" evidence="3">
    <location>
        <begin position="1"/>
        <end position="19"/>
    </location>
</feature>
<evidence type="ECO:0000256" key="2">
    <source>
        <dbReference type="ARBA" id="ARBA00023157"/>
    </source>
</evidence>
<keyword evidence="6" id="KW-1185">Reference proteome</keyword>
<dbReference type="Pfam" id="PF01826">
    <property type="entry name" value="TIL"/>
    <property type="match status" value="1"/>
</dbReference>
<evidence type="ECO:0000259" key="4">
    <source>
        <dbReference type="Pfam" id="PF01826"/>
    </source>
</evidence>
<reference evidence="5 6" key="1">
    <citation type="journal article" date="2021" name="BMC Biol.">
        <title>Horizontally acquired antibacterial genes associated with adaptive radiation of ladybird beetles.</title>
        <authorList>
            <person name="Li H.S."/>
            <person name="Tang X.F."/>
            <person name="Huang Y.H."/>
            <person name="Xu Z.Y."/>
            <person name="Chen M.L."/>
            <person name="Du X.Y."/>
            <person name="Qiu B.Y."/>
            <person name="Chen P.T."/>
            <person name="Zhang W."/>
            <person name="Slipinski A."/>
            <person name="Escalona H.E."/>
            <person name="Waterhouse R.M."/>
            <person name="Zwick A."/>
            <person name="Pang H."/>
        </authorList>
    </citation>
    <scope>NUCLEOTIDE SEQUENCE [LARGE SCALE GENOMIC DNA]</scope>
    <source>
        <strain evidence="5">SYSU2018</strain>
    </source>
</reference>
<evidence type="ECO:0000313" key="6">
    <source>
        <dbReference type="Proteomes" id="UP001516400"/>
    </source>
</evidence>
<organism evidence="5 6">
    <name type="scientific">Cryptolaemus montrouzieri</name>
    <dbReference type="NCBI Taxonomy" id="559131"/>
    <lineage>
        <taxon>Eukaryota</taxon>
        <taxon>Metazoa</taxon>
        <taxon>Ecdysozoa</taxon>
        <taxon>Arthropoda</taxon>
        <taxon>Hexapoda</taxon>
        <taxon>Insecta</taxon>
        <taxon>Pterygota</taxon>
        <taxon>Neoptera</taxon>
        <taxon>Endopterygota</taxon>
        <taxon>Coleoptera</taxon>
        <taxon>Polyphaga</taxon>
        <taxon>Cucujiformia</taxon>
        <taxon>Coccinelloidea</taxon>
        <taxon>Coccinellidae</taxon>
        <taxon>Scymninae</taxon>
        <taxon>Scymnini</taxon>
        <taxon>Cryptolaemus</taxon>
    </lineage>
</organism>
<comment type="caution">
    <text evidence="5">The sequence shown here is derived from an EMBL/GenBank/DDBJ whole genome shotgun (WGS) entry which is preliminary data.</text>
</comment>
<evidence type="ECO:0000256" key="1">
    <source>
        <dbReference type="ARBA" id="ARBA00022690"/>
    </source>
</evidence>
<dbReference type="PANTHER" id="PTHR23259:SF70">
    <property type="entry name" value="ACCESSORY GLAND PROTEIN ACP62F-RELATED"/>
    <property type="match status" value="1"/>
</dbReference>
<dbReference type="GO" id="GO:0030414">
    <property type="term" value="F:peptidase inhibitor activity"/>
    <property type="evidence" value="ECO:0007669"/>
    <property type="project" value="UniProtKB-KW"/>
</dbReference>
<dbReference type="EMBL" id="JABFTP020000083">
    <property type="protein sequence ID" value="KAL3275996.1"/>
    <property type="molecule type" value="Genomic_DNA"/>
</dbReference>
<proteinExistence type="predicted"/>
<keyword evidence="3" id="KW-0732">Signal</keyword>
<keyword evidence="1" id="KW-0646">Protease inhibitor</keyword>
<name>A0ABD2NCQ9_9CUCU</name>
<dbReference type="AlphaFoldDB" id="A0ABD2NCQ9"/>
<feature type="domain" description="TIL" evidence="4">
    <location>
        <begin position="23"/>
        <end position="73"/>
    </location>
</feature>
<keyword evidence="2" id="KW-1015">Disulfide bond</keyword>
<dbReference type="PANTHER" id="PTHR23259">
    <property type="entry name" value="RIDDLE"/>
    <property type="match status" value="1"/>
</dbReference>
<evidence type="ECO:0000313" key="5">
    <source>
        <dbReference type="EMBL" id="KAL3275996.1"/>
    </source>
</evidence>
<feature type="chain" id="PRO_5044741798" description="TIL domain-containing protein" evidence="3">
    <location>
        <begin position="20"/>
        <end position="83"/>
    </location>
</feature>
<dbReference type="InterPro" id="IPR002919">
    <property type="entry name" value="TIL_dom"/>
</dbReference>
<dbReference type="Gene3D" id="2.10.25.10">
    <property type="entry name" value="Laminin"/>
    <property type="match status" value="1"/>
</dbReference>
<dbReference type="InterPro" id="IPR036084">
    <property type="entry name" value="Ser_inhib-like_sf"/>
</dbReference>
<dbReference type="SUPFAM" id="SSF57567">
    <property type="entry name" value="Serine protease inhibitors"/>
    <property type="match status" value="1"/>
</dbReference>